<name>F7WD08_SORMK</name>
<organism evidence="2 3">
    <name type="scientific">Sordaria macrospora (strain ATCC MYA-333 / DSM 997 / K(L3346) / K-hell)</name>
    <dbReference type="NCBI Taxonomy" id="771870"/>
    <lineage>
        <taxon>Eukaryota</taxon>
        <taxon>Fungi</taxon>
        <taxon>Dikarya</taxon>
        <taxon>Ascomycota</taxon>
        <taxon>Pezizomycotina</taxon>
        <taxon>Sordariomycetes</taxon>
        <taxon>Sordariomycetidae</taxon>
        <taxon>Sordariales</taxon>
        <taxon>Sordariaceae</taxon>
        <taxon>Sordaria</taxon>
    </lineage>
</organism>
<protein>
    <submittedName>
        <fullName evidence="2">WGS project CABT00000000 data, contig 2.597</fullName>
    </submittedName>
</protein>
<evidence type="ECO:0000313" key="2">
    <source>
        <dbReference type="EMBL" id="CCC05770.1"/>
    </source>
</evidence>
<dbReference type="HOGENOM" id="CLU_2528894_0_0_1"/>
<dbReference type="EMBL" id="CABT02000597">
    <property type="protein sequence ID" value="CCC05770.1"/>
    <property type="molecule type" value="Genomic_DNA"/>
</dbReference>
<dbReference type="Proteomes" id="UP000001881">
    <property type="component" value="Unassembled WGS sequence"/>
</dbReference>
<comment type="caution">
    <text evidence="2">The sequence shown here is derived from an EMBL/GenBank/DDBJ whole genome shotgun (WGS) entry which is preliminary data.</text>
</comment>
<keyword evidence="3" id="KW-1185">Reference proteome</keyword>
<accession>F7WD08</accession>
<feature type="compositionally biased region" description="Low complexity" evidence="1">
    <location>
        <begin position="9"/>
        <end position="26"/>
    </location>
</feature>
<dbReference type="AlphaFoldDB" id="F7WD08"/>
<reference evidence="2 3" key="1">
    <citation type="journal article" date="2010" name="PLoS Genet.">
        <title>De novo assembly of a 40 Mb eukaryotic genome from short sequence reads: Sordaria macrospora, a model organism for fungal morphogenesis.</title>
        <authorList>
            <person name="Nowrousian M."/>
            <person name="Stajich J."/>
            <person name="Chu M."/>
            <person name="Engh I."/>
            <person name="Espagne E."/>
            <person name="Halliday K."/>
            <person name="Kamerewerd J."/>
            <person name="Kempken F."/>
            <person name="Knab B."/>
            <person name="Kuo H.C."/>
            <person name="Osiewacz H.D."/>
            <person name="Poeggeler S."/>
            <person name="Read N."/>
            <person name="Seiler S."/>
            <person name="Smith K."/>
            <person name="Zickler D."/>
            <person name="Kueck U."/>
            <person name="Freitag M."/>
        </authorList>
    </citation>
    <scope>NUCLEOTIDE SEQUENCE [LARGE SCALE GENOMIC DNA]</scope>
    <source>
        <strain evidence="3">ATCC MYA-333 / DSM 997 / K(L3346) / K-hell</strain>
        <tissue evidence="2">Mycelium</tissue>
    </source>
</reference>
<dbReference type="InParanoid" id="F7WD08"/>
<proteinExistence type="predicted"/>
<evidence type="ECO:0000256" key="1">
    <source>
        <dbReference type="SAM" id="MobiDB-lite"/>
    </source>
</evidence>
<gene>
    <name evidence="2" type="ORF">SMAC_11036</name>
</gene>
<feature type="region of interest" description="Disordered" evidence="1">
    <location>
        <begin position="1"/>
        <end position="26"/>
    </location>
</feature>
<evidence type="ECO:0000313" key="3">
    <source>
        <dbReference type="Proteomes" id="UP000001881"/>
    </source>
</evidence>
<sequence>MPTRNARVTAPPTSAASSSPVDSGGISSAKLELAKALLSIAIAINPGATKSGNGTPSTVRPAPPIATEKMTRNSNVVTAGAQIV</sequence>